<dbReference type="Gene3D" id="2.130.10.10">
    <property type="entry name" value="YVTN repeat-like/Quinoprotein amine dehydrogenase"/>
    <property type="match status" value="1"/>
</dbReference>
<feature type="compositionally biased region" description="Pro residues" evidence="6">
    <location>
        <begin position="424"/>
        <end position="436"/>
    </location>
</feature>
<comment type="subcellular location">
    <subcellularLocation>
        <location evidence="1">Cytoplasm</location>
    </subcellularLocation>
</comment>
<evidence type="ECO:0000259" key="7">
    <source>
        <dbReference type="PROSITE" id="PS51394"/>
    </source>
</evidence>
<evidence type="ECO:0000256" key="1">
    <source>
        <dbReference type="ARBA" id="ARBA00004496"/>
    </source>
</evidence>
<dbReference type="InterPro" id="IPR015943">
    <property type="entry name" value="WD40/YVTN_repeat-like_dom_sf"/>
</dbReference>
<protein>
    <submittedName>
        <fullName evidence="9">Protein DOA1</fullName>
    </submittedName>
</protein>
<dbReference type="InterPro" id="IPR020472">
    <property type="entry name" value="WD40_PAC1"/>
</dbReference>
<feature type="repeat" description="WD" evidence="5">
    <location>
        <begin position="83"/>
        <end position="113"/>
    </location>
</feature>
<dbReference type="OrthoDB" id="10265988at2759"/>
<evidence type="ECO:0000256" key="5">
    <source>
        <dbReference type="PROSITE-ProRule" id="PRU00221"/>
    </source>
</evidence>
<feature type="repeat" description="WD" evidence="5">
    <location>
        <begin position="121"/>
        <end position="161"/>
    </location>
</feature>
<sequence>MYKLSGTWQRGSDVKAVKFCREGVLAAGRDGNLMLHTKSNSQLVHEEGQYLNSLAVADRTAYVGSQDGTIVSIDIDTKEMAYFLGHTANVCALDAHGDVLVSGSWDKTARIWQSPTSFIELNGHSEAVWAVLIVDNTHVLTASADKTIILWKSGAKKRTFTGHTEPVRGLCLLGDDRFASCSNDSTIKIWSLDGSLLQTLQGHTSFVYSIAFHKGHLFSTGEDRTLRLWRDTSQIQTIVLPGVSVWSVAVDTHGDVAVGSSDHNVRLFSTKSSHWLSDAELQAFEDEVSNTKVGEDQVQLDESQIKDASILQTDGREGQVVMVRENGIVNAYQFSGKWLKIGQVVGKSQKKEFNGKSYDYVFDVDIADGVPPLKLPFNKGDNVYASAEEFVERNDLPVSYVNQVVNFLITNTQASSTSVSTPASAPPTVPATPAPTPSAAVPAVISSYKQPLPMTNFNGPSLAKAFAEKAAEQGSEANILPLLEGLPSSSNDLLQVAQEALSHWNPSDFLPVLDAMRLAVVASDPPDMQVMISLLSCVDPAMPKYSTLATRGFANIAARPDGPTLVQKDQQLFIEAVSLLSTAELKGPLALAAATLLLNLSVVGTKVSLAEYAVQFTQAFDETPEANYRLALAIGVQAFKHPSDRATLSNATNWLAANREPRFIALAKEILPLL</sequence>
<dbReference type="PANTHER" id="PTHR19849">
    <property type="entry name" value="PHOSPHOLIPASE A-2-ACTIVATING PROTEIN"/>
    <property type="match status" value="1"/>
</dbReference>
<evidence type="ECO:0000256" key="6">
    <source>
        <dbReference type="SAM" id="MobiDB-lite"/>
    </source>
</evidence>
<dbReference type="GO" id="GO:0005634">
    <property type="term" value="C:nucleus"/>
    <property type="evidence" value="ECO:0007669"/>
    <property type="project" value="TreeGrafter"/>
</dbReference>
<dbReference type="InterPro" id="IPR038122">
    <property type="entry name" value="PFU_sf"/>
</dbReference>
<evidence type="ECO:0000256" key="4">
    <source>
        <dbReference type="ARBA" id="ARBA00022737"/>
    </source>
</evidence>
<dbReference type="GO" id="GO:0010992">
    <property type="term" value="P:ubiquitin recycling"/>
    <property type="evidence" value="ECO:0007669"/>
    <property type="project" value="TreeGrafter"/>
</dbReference>
<dbReference type="GO" id="GO:0043130">
    <property type="term" value="F:ubiquitin binding"/>
    <property type="evidence" value="ECO:0007669"/>
    <property type="project" value="TreeGrafter"/>
</dbReference>
<reference evidence="9 10" key="1">
    <citation type="submission" date="2017-04" db="EMBL/GenBank/DDBJ databases">
        <title>Genome sequencing of [Candida] sorbophila.</title>
        <authorList>
            <person name="Ahn J.O."/>
        </authorList>
    </citation>
    <scope>NUCLEOTIDE SEQUENCE [LARGE SCALE GENOMIC DNA]</scope>
    <source>
        <strain evidence="9 10">DS02</strain>
    </source>
</reference>
<dbReference type="Gene3D" id="1.25.10.10">
    <property type="entry name" value="Leucine-rich Repeat Variant"/>
    <property type="match status" value="1"/>
</dbReference>
<dbReference type="GO" id="GO:0043161">
    <property type="term" value="P:proteasome-mediated ubiquitin-dependent protein catabolic process"/>
    <property type="evidence" value="ECO:0007669"/>
    <property type="project" value="TreeGrafter"/>
</dbReference>
<feature type="domain" description="PFU" evidence="7">
    <location>
        <begin position="331"/>
        <end position="422"/>
    </location>
</feature>
<feature type="repeat" description="WD" evidence="5">
    <location>
        <begin position="160"/>
        <end position="193"/>
    </location>
</feature>
<dbReference type="PROSITE" id="PS51396">
    <property type="entry name" value="PUL"/>
    <property type="match status" value="1"/>
</dbReference>
<evidence type="ECO:0000313" key="10">
    <source>
        <dbReference type="Proteomes" id="UP000238350"/>
    </source>
</evidence>
<dbReference type="SUPFAM" id="SSF50978">
    <property type="entry name" value="WD40 repeat-like"/>
    <property type="match status" value="1"/>
</dbReference>
<dbReference type="PROSITE" id="PS51394">
    <property type="entry name" value="PFU"/>
    <property type="match status" value="1"/>
</dbReference>
<dbReference type="PROSITE" id="PS50294">
    <property type="entry name" value="WD_REPEATS_REGION"/>
    <property type="match status" value="2"/>
</dbReference>
<organism evidence="9 10">
    <name type="scientific">Wickerhamiella sorbophila</name>
    <dbReference type="NCBI Taxonomy" id="45607"/>
    <lineage>
        <taxon>Eukaryota</taxon>
        <taxon>Fungi</taxon>
        <taxon>Dikarya</taxon>
        <taxon>Ascomycota</taxon>
        <taxon>Saccharomycotina</taxon>
        <taxon>Dipodascomycetes</taxon>
        <taxon>Dipodascales</taxon>
        <taxon>Trichomonascaceae</taxon>
        <taxon>Wickerhamiella</taxon>
    </lineage>
</organism>
<dbReference type="InterPro" id="IPR015155">
    <property type="entry name" value="PFU"/>
</dbReference>
<keyword evidence="4" id="KW-0677">Repeat</keyword>
<evidence type="ECO:0000313" key="9">
    <source>
        <dbReference type="EMBL" id="PRT54281.1"/>
    </source>
</evidence>
<name>A0A2T0FH17_9ASCO</name>
<evidence type="ECO:0000256" key="3">
    <source>
        <dbReference type="ARBA" id="ARBA00022574"/>
    </source>
</evidence>
<dbReference type="InterPro" id="IPR013535">
    <property type="entry name" value="PUL_dom"/>
</dbReference>
<dbReference type="SMART" id="SM00320">
    <property type="entry name" value="WD40"/>
    <property type="match status" value="6"/>
</dbReference>
<dbReference type="RefSeq" id="XP_024664226.1">
    <property type="nucleotide sequence ID" value="XM_024808458.1"/>
</dbReference>
<dbReference type="InterPro" id="IPR011989">
    <property type="entry name" value="ARM-like"/>
</dbReference>
<dbReference type="CDD" id="cd00200">
    <property type="entry name" value="WD40"/>
    <property type="match status" value="1"/>
</dbReference>
<dbReference type="InterPro" id="IPR036322">
    <property type="entry name" value="WD40_repeat_dom_sf"/>
</dbReference>
<dbReference type="GeneID" id="36515649"/>
<dbReference type="Proteomes" id="UP000238350">
    <property type="component" value="Unassembled WGS sequence"/>
</dbReference>
<dbReference type="STRING" id="45607.A0A2T0FH17"/>
<dbReference type="AlphaFoldDB" id="A0A2T0FH17"/>
<keyword evidence="3 5" id="KW-0853">WD repeat</keyword>
<feature type="repeat" description="WD" evidence="5">
    <location>
        <begin position="200"/>
        <end position="229"/>
    </location>
</feature>
<dbReference type="GO" id="GO:0005737">
    <property type="term" value="C:cytoplasm"/>
    <property type="evidence" value="ECO:0007669"/>
    <property type="project" value="UniProtKB-SubCell"/>
</dbReference>
<dbReference type="Pfam" id="PF00400">
    <property type="entry name" value="WD40"/>
    <property type="match status" value="4"/>
</dbReference>
<dbReference type="PRINTS" id="PR00320">
    <property type="entry name" value="GPROTEINBRPT"/>
</dbReference>
<evidence type="ECO:0000259" key="8">
    <source>
        <dbReference type="PROSITE" id="PS51396"/>
    </source>
</evidence>
<evidence type="ECO:0000256" key="2">
    <source>
        <dbReference type="ARBA" id="ARBA00022490"/>
    </source>
</evidence>
<feature type="region of interest" description="Disordered" evidence="6">
    <location>
        <begin position="416"/>
        <end position="436"/>
    </location>
</feature>
<accession>A0A2T0FH17</accession>
<comment type="caution">
    <text evidence="9">The sequence shown here is derived from an EMBL/GenBank/DDBJ whole genome shotgun (WGS) entry which is preliminary data.</text>
</comment>
<dbReference type="PROSITE" id="PS50082">
    <property type="entry name" value="WD_REPEATS_2"/>
    <property type="match status" value="4"/>
</dbReference>
<dbReference type="Pfam" id="PF09070">
    <property type="entry name" value="PFU"/>
    <property type="match status" value="1"/>
</dbReference>
<dbReference type="InterPro" id="IPR001680">
    <property type="entry name" value="WD40_rpt"/>
</dbReference>
<dbReference type="PANTHER" id="PTHR19849:SF0">
    <property type="entry name" value="PHOSPHOLIPASE A-2-ACTIVATING PROTEIN"/>
    <property type="match status" value="1"/>
</dbReference>
<dbReference type="EMBL" id="NDIQ01000021">
    <property type="protein sequence ID" value="PRT54281.1"/>
    <property type="molecule type" value="Genomic_DNA"/>
</dbReference>
<keyword evidence="2" id="KW-0963">Cytoplasm</keyword>
<dbReference type="Pfam" id="PF08324">
    <property type="entry name" value="PUL"/>
    <property type="match status" value="1"/>
</dbReference>
<dbReference type="Gene3D" id="3.10.20.870">
    <property type="entry name" value="PFU (PLAA family ubiquitin binding), C-terminal domain"/>
    <property type="match status" value="1"/>
</dbReference>
<gene>
    <name evidence="9" type="ORF">B9G98_01901</name>
</gene>
<keyword evidence="10" id="KW-1185">Reference proteome</keyword>
<feature type="domain" description="PUL" evidence="8">
    <location>
        <begin position="430"/>
        <end position="674"/>
    </location>
</feature>
<proteinExistence type="predicted"/>